<evidence type="ECO:0000313" key="2">
    <source>
        <dbReference type="Proteomes" id="UP000093355"/>
    </source>
</evidence>
<dbReference type="OrthoDB" id="3186544at2"/>
<comment type="caution">
    <text evidence="1">The sequence shown here is derived from an EMBL/GenBank/DDBJ whole genome shotgun (WGS) entry which is preliminary data.</text>
</comment>
<evidence type="ECO:0000313" key="1">
    <source>
        <dbReference type="EMBL" id="OCG73275.1"/>
    </source>
</evidence>
<dbReference type="SUPFAM" id="SSF46785">
    <property type="entry name" value="Winged helix' DNA-binding domain"/>
    <property type="match status" value="1"/>
</dbReference>
<dbReference type="InterPro" id="IPR018309">
    <property type="entry name" value="Tscrpt_reg_PadR_C"/>
</dbReference>
<dbReference type="STRING" id="904291.A7J15_08220"/>
<proteinExistence type="predicted"/>
<dbReference type="PANTHER" id="PTHR43252">
    <property type="entry name" value="TRANSCRIPTIONAL REGULATOR YQJI"/>
    <property type="match status" value="1"/>
</dbReference>
<dbReference type="Pfam" id="PF03551">
    <property type="entry name" value="PadR"/>
    <property type="match status" value="1"/>
</dbReference>
<dbReference type="EMBL" id="LXMD01000025">
    <property type="protein sequence ID" value="OCG73275.1"/>
    <property type="molecule type" value="Genomic_DNA"/>
</dbReference>
<dbReference type="InterPro" id="IPR005149">
    <property type="entry name" value="Tscrpt_reg_PadR_N"/>
</dbReference>
<sequence>MSLTNAVLGLLDLAPMSGYDLKKSFDNSVAHFWAADQAQIYRTLAKLVDDGAVEVTVIPQEGRPDRREHRITEAGRRALSAWLASPLDDERDRDPFLARVFFAGREGPEVARDLLRQRRALAEARLAALRAIPQPDGSLAERLRGATLRHGLRHLEAELAWLDEVEGEL</sequence>
<keyword evidence="2" id="KW-1185">Reference proteome</keyword>
<accession>A0A1B9N9K8</accession>
<reference evidence="1 2" key="1">
    <citation type="submission" date="2016-05" db="EMBL/GenBank/DDBJ databases">
        <authorList>
            <person name="Lavstsen T."/>
            <person name="Jespersen J.S."/>
        </authorList>
    </citation>
    <scope>NUCLEOTIDE SEQUENCE [LARGE SCALE GENOMIC DNA]</scope>
    <source>
        <strain evidence="1 2">YLB-01</strain>
    </source>
</reference>
<dbReference type="InterPro" id="IPR036390">
    <property type="entry name" value="WH_DNA-bd_sf"/>
</dbReference>
<dbReference type="AlphaFoldDB" id="A0A1B9N9K8"/>
<dbReference type="RefSeq" id="WP_067026842.1">
    <property type="nucleotide sequence ID" value="NZ_CP038256.1"/>
</dbReference>
<name>A0A1B9N9K8_9MICO</name>
<dbReference type="Gene3D" id="6.10.140.190">
    <property type="match status" value="1"/>
</dbReference>
<gene>
    <name evidence="1" type="ORF">A7J15_08220</name>
</gene>
<dbReference type="Proteomes" id="UP000093355">
    <property type="component" value="Unassembled WGS sequence"/>
</dbReference>
<dbReference type="Gene3D" id="1.10.10.10">
    <property type="entry name" value="Winged helix-like DNA-binding domain superfamily/Winged helix DNA-binding domain"/>
    <property type="match status" value="1"/>
</dbReference>
<dbReference type="PANTHER" id="PTHR43252:SF6">
    <property type="entry name" value="NEGATIVE TRANSCRIPTION REGULATOR PADR"/>
    <property type="match status" value="1"/>
</dbReference>
<protein>
    <submittedName>
        <fullName evidence="1">PadR family transcriptional regulator</fullName>
    </submittedName>
</protein>
<dbReference type="Pfam" id="PF10400">
    <property type="entry name" value="Vir_act_alpha_C"/>
    <property type="match status" value="1"/>
</dbReference>
<dbReference type="InterPro" id="IPR036388">
    <property type="entry name" value="WH-like_DNA-bd_sf"/>
</dbReference>
<organism evidence="1 2">
    <name type="scientific">Microbacterium sediminis</name>
    <dbReference type="NCBI Taxonomy" id="904291"/>
    <lineage>
        <taxon>Bacteria</taxon>
        <taxon>Bacillati</taxon>
        <taxon>Actinomycetota</taxon>
        <taxon>Actinomycetes</taxon>
        <taxon>Micrococcales</taxon>
        <taxon>Microbacteriaceae</taxon>
        <taxon>Microbacterium</taxon>
    </lineage>
</organism>